<comment type="caution">
    <text evidence="2">The sequence shown here is derived from an EMBL/GenBank/DDBJ whole genome shotgun (WGS) entry which is preliminary data.</text>
</comment>
<dbReference type="Proteomes" id="UP000288805">
    <property type="component" value="Unassembled WGS sequence"/>
</dbReference>
<feature type="region of interest" description="Disordered" evidence="1">
    <location>
        <begin position="74"/>
        <end position="100"/>
    </location>
</feature>
<gene>
    <name evidence="2" type="ORF">CK203_110187</name>
</gene>
<organism evidence="2 3">
    <name type="scientific">Vitis vinifera</name>
    <name type="common">Grape</name>
    <dbReference type="NCBI Taxonomy" id="29760"/>
    <lineage>
        <taxon>Eukaryota</taxon>
        <taxon>Viridiplantae</taxon>
        <taxon>Streptophyta</taxon>
        <taxon>Embryophyta</taxon>
        <taxon>Tracheophyta</taxon>
        <taxon>Spermatophyta</taxon>
        <taxon>Magnoliopsida</taxon>
        <taxon>eudicotyledons</taxon>
        <taxon>Gunneridae</taxon>
        <taxon>Pentapetalae</taxon>
        <taxon>rosids</taxon>
        <taxon>Vitales</taxon>
        <taxon>Vitaceae</taxon>
        <taxon>Viteae</taxon>
        <taxon>Vitis</taxon>
    </lineage>
</organism>
<name>A0A438FHH3_VITVI</name>
<accession>A0A438FHH3</accession>
<reference evidence="2 3" key="1">
    <citation type="journal article" date="2018" name="PLoS Genet.">
        <title>Population sequencing reveals clonal diversity and ancestral inbreeding in the grapevine cultivar Chardonnay.</title>
        <authorList>
            <person name="Roach M.J."/>
            <person name="Johnson D.L."/>
            <person name="Bohlmann J."/>
            <person name="van Vuuren H.J."/>
            <person name="Jones S.J."/>
            <person name="Pretorius I.S."/>
            <person name="Schmidt S.A."/>
            <person name="Borneman A.R."/>
        </authorList>
    </citation>
    <scope>NUCLEOTIDE SEQUENCE [LARGE SCALE GENOMIC DNA]</scope>
    <source>
        <strain evidence="3">cv. Chardonnay</strain>
        <tissue evidence="2">Leaf</tissue>
    </source>
</reference>
<dbReference type="EMBL" id="QGNW01000892">
    <property type="protein sequence ID" value="RVW59433.1"/>
    <property type="molecule type" value="Genomic_DNA"/>
</dbReference>
<proteinExistence type="predicted"/>
<protein>
    <submittedName>
        <fullName evidence="2">Uncharacterized protein</fullName>
    </submittedName>
</protein>
<dbReference type="AlphaFoldDB" id="A0A438FHH3"/>
<evidence type="ECO:0000313" key="2">
    <source>
        <dbReference type="EMBL" id="RVW59433.1"/>
    </source>
</evidence>
<evidence type="ECO:0000256" key="1">
    <source>
        <dbReference type="SAM" id="MobiDB-lite"/>
    </source>
</evidence>
<sequence>MPNYQQRAVAHYNRKARPWVFKIRTLVLKKVFENTAKEESGSSKQIGKAFISSLKQALRFLLLSCKTSPKSASARIAPFSSSTDSAPPPHSLQPSKQWPS</sequence>
<evidence type="ECO:0000313" key="3">
    <source>
        <dbReference type="Proteomes" id="UP000288805"/>
    </source>
</evidence>